<sequence length="378" mass="38701">MRVIRNYILVALLTLISISQTLAQTVVPNFTAGPGNELEVEVFLSNPCDGLNNGEITFTIISATGGAASIQVIRQANSFFNFLNTPPHDTDGSVGETVSVGDSFTFTTKLDMSGLEAGNYGFSITDGTYTINELGGLDGVDLTALSALSIVSTATTKDNTTCQNPPAGPNGEIEVAITGGSLGLSGGGSLSYTWTSDNGLTGLPLTIANQTGTTSYTANLITDLNNNGIPTAGLPGGQYTITIEDDYSVCGGSLDINISDPTPNIYNIDNPGVRNICAGSGLDVVLLGSDPSSAPEPDVTYTIFIDRAGSNNPASCADCVEVGTGGNLTFSLADSDIQDGDIITIQASQGSCTDQIMNGSITVNIVPLPAGTISNDGP</sequence>
<evidence type="ECO:0008006" key="4">
    <source>
        <dbReference type="Google" id="ProtNLM"/>
    </source>
</evidence>
<feature type="chain" id="PRO_5046914501" description="Gliding motility-associated C-terminal domain-containing protein" evidence="1">
    <location>
        <begin position="24"/>
        <end position="378"/>
    </location>
</feature>
<evidence type="ECO:0000256" key="1">
    <source>
        <dbReference type="SAM" id="SignalP"/>
    </source>
</evidence>
<evidence type="ECO:0000313" key="2">
    <source>
        <dbReference type="EMBL" id="MTI26350.1"/>
    </source>
</evidence>
<name>A0ABW9RR48_9BACT</name>
<feature type="signal peptide" evidence="1">
    <location>
        <begin position="1"/>
        <end position="23"/>
    </location>
</feature>
<dbReference type="RefSeq" id="WP_155173362.1">
    <property type="nucleotide sequence ID" value="NZ_SMLW01000577.1"/>
</dbReference>
<accession>A0ABW9RR48</accession>
<feature type="non-terminal residue" evidence="2">
    <location>
        <position position="378"/>
    </location>
</feature>
<dbReference type="Proteomes" id="UP000798808">
    <property type="component" value="Unassembled WGS sequence"/>
</dbReference>
<gene>
    <name evidence="2" type="ORF">E1163_15440</name>
</gene>
<proteinExistence type="predicted"/>
<keyword evidence="3" id="KW-1185">Reference proteome</keyword>
<organism evidence="2 3">
    <name type="scientific">Fulvivirga kasyanovii</name>
    <dbReference type="NCBI Taxonomy" id="396812"/>
    <lineage>
        <taxon>Bacteria</taxon>
        <taxon>Pseudomonadati</taxon>
        <taxon>Bacteroidota</taxon>
        <taxon>Cytophagia</taxon>
        <taxon>Cytophagales</taxon>
        <taxon>Fulvivirgaceae</taxon>
        <taxon>Fulvivirga</taxon>
    </lineage>
</organism>
<keyword evidence="1" id="KW-0732">Signal</keyword>
<dbReference type="EMBL" id="SMLW01000577">
    <property type="protein sequence ID" value="MTI26350.1"/>
    <property type="molecule type" value="Genomic_DNA"/>
</dbReference>
<reference evidence="2 3" key="1">
    <citation type="submission" date="2019-02" db="EMBL/GenBank/DDBJ databases">
        <authorList>
            <person name="Goldberg S.R."/>
            <person name="Haltli B.A."/>
            <person name="Correa H."/>
            <person name="Russell K.G."/>
        </authorList>
    </citation>
    <scope>NUCLEOTIDE SEQUENCE [LARGE SCALE GENOMIC DNA]</scope>
    <source>
        <strain evidence="2 3">JCM 16186</strain>
    </source>
</reference>
<protein>
    <recommendedName>
        <fullName evidence="4">Gliding motility-associated C-terminal domain-containing protein</fullName>
    </recommendedName>
</protein>
<comment type="caution">
    <text evidence="2">The sequence shown here is derived from an EMBL/GenBank/DDBJ whole genome shotgun (WGS) entry which is preliminary data.</text>
</comment>
<evidence type="ECO:0000313" key="3">
    <source>
        <dbReference type="Proteomes" id="UP000798808"/>
    </source>
</evidence>